<feature type="transmembrane region" description="Helical" evidence="6">
    <location>
        <begin position="251"/>
        <end position="269"/>
    </location>
</feature>
<dbReference type="RefSeq" id="WP_271090265.1">
    <property type="nucleotide sequence ID" value="NZ_JAPJZH010000008.1"/>
</dbReference>
<sequence length="446" mass="47313">MLDVLSNRTYARLFSAQLVALLGTGLLTVALGLAAYEIAGAQASVVLGVALTIKMIAYVGLSPIASALVSRLDRKRVLIGADLVRAAAALLLPFIDAVWQIYVLVFVLQAASATFTPAFQAAIPDILPKEEDYTKALSLSRLAYDLENIISPVAAGLLLMVMSFNWLFAGTAVGFAGSALLVLAATIPAAEPAKQRGFIDRLTRGSRIFAATPRLRGLFFLNFAAASVGALVIVNTVVIVRFAYAGSESDVAVALAAFGCGSMVAALSLPRLLADMPDRRVMFSGAVAAAVVFVLCGTVLVAGSALSWTMLLSVWLLAGLCYSAILTPSGRLLRRSAHAEDRPALFAAQFALSHACWLVTYPLSGFLFNAAGMGVTMVLLGVLAAIATGAALILWPGDDRDVIEHSHDDLPEDHPHLLEEGRRTGAHRHRHVFVIDDEHRVWPTQG</sequence>
<feature type="transmembrane region" description="Helical" evidence="6">
    <location>
        <begin position="345"/>
        <end position="364"/>
    </location>
</feature>
<feature type="domain" description="Major facilitator superfamily (MFS) profile" evidence="7">
    <location>
        <begin position="9"/>
        <end position="399"/>
    </location>
</feature>
<dbReference type="EMBL" id="JAPJZH010000008">
    <property type="protein sequence ID" value="MDA4846511.1"/>
    <property type="molecule type" value="Genomic_DNA"/>
</dbReference>
<feature type="transmembrane region" description="Helical" evidence="6">
    <location>
        <begin position="312"/>
        <end position="333"/>
    </location>
</feature>
<feature type="transmembrane region" description="Helical" evidence="6">
    <location>
        <begin position="166"/>
        <end position="187"/>
    </location>
</feature>
<reference evidence="8" key="1">
    <citation type="submission" date="2022-11" db="EMBL/GenBank/DDBJ databases">
        <title>Hoeflea poritis sp. nov., isolated from scleractinian coral Porites lutea.</title>
        <authorList>
            <person name="Zhang G."/>
            <person name="Wei Q."/>
            <person name="Cai L."/>
        </authorList>
    </citation>
    <scope>NUCLEOTIDE SEQUENCE</scope>
    <source>
        <strain evidence="8">E7-10</strain>
    </source>
</reference>
<dbReference type="PANTHER" id="PTHR23513">
    <property type="entry name" value="INTEGRAL MEMBRANE EFFLUX PROTEIN-RELATED"/>
    <property type="match status" value="1"/>
</dbReference>
<accession>A0ABT4VP95</accession>
<keyword evidence="5 6" id="KW-0472">Membrane</keyword>
<keyword evidence="4 6" id="KW-1133">Transmembrane helix</keyword>
<protein>
    <submittedName>
        <fullName evidence="8">MFS transporter</fullName>
    </submittedName>
</protein>
<dbReference type="CDD" id="cd06173">
    <property type="entry name" value="MFS_MefA_like"/>
    <property type="match status" value="1"/>
</dbReference>
<comment type="subcellular location">
    <subcellularLocation>
        <location evidence="1">Cell membrane</location>
        <topology evidence="1">Multi-pass membrane protein</topology>
    </subcellularLocation>
</comment>
<keyword evidence="3 6" id="KW-0812">Transmembrane</keyword>
<name>A0ABT4VP95_9HYPH</name>
<dbReference type="Pfam" id="PF07690">
    <property type="entry name" value="MFS_1"/>
    <property type="match status" value="1"/>
</dbReference>
<proteinExistence type="predicted"/>
<evidence type="ECO:0000256" key="6">
    <source>
        <dbReference type="SAM" id="Phobius"/>
    </source>
</evidence>
<keyword evidence="2" id="KW-1003">Cell membrane</keyword>
<feature type="transmembrane region" description="Helical" evidence="6">
    <location>
        <begin position="42"/>
        <end position="65"/>
    </location>
</feature>
<dbReference type="InterPro" id="IPR020846">
    <property type="entry name" value="MFS_dom"/>
</dbReference>
<feature type="transmembrane region" description="Helical" evidence="6">
    <location>
        <begin position="370"/>
        <end position="395"/>
    </location>
</feature>
<dbReference type="Proteomes" id="UP001148313">
    <property type="component" value="Unassembled WGS sequence"/>
</dbReference>
<dbReference type="InterPro" id="IPR011701">
    <property type="entry name" value="MFS"/>
</dbReference>
<evidence type="ECO:0000256" key="1">
    <source>
        <dbReference type="ARBA" id="ARBA00004651"/>
    </source>
</evidence>
<evidence type="ECO:0000256" key="4">
    <source>
        <dbReference type="ARBA" id="ARBA00022989"/>
    </source>
</evidence>
<dbReference type="PANTHER" id="PTHR23513:SF18">
    <property type="entry name" value="INTEGRAL MEMBRANE PROTEIN"/>
    <property type="match status" value="1"/>
</dbReference>
<dbReference type="SUPFAM" id="SSF103473">
    <property type="entry name" value="MFS general substrate transporter"/>
    <property type="match status" value="1"/>
</dbReference>
<evidence type="ECO:0000256" key="2">
    <source>
        <dbReference type="ARBA" id="ARBA00022475"/>
    </source>
</evidence>
<keyword evidence="9" id="KW-1185">Reference proteome</keyword>
<evidence type="ECO:0000313" key="8">
    <source>
        <dbReference type="EMBL" id="MDA4846511.1"/>
    </source>
</evidence>
<feature type="transmembrane region" description="Helical" evidence="6">
    <location>
        <begin position="12"/>
        <end position="36"/>
    </location>
</feature>
<evidence type="ECO:0000259" key="7">
    <source>
        <dbReference type="PROSITE" id="PS50850"/>
    </source>
</evidence>
<dbReference type="Gene3D" id="1.20.1250.20">
    <property type="entry name" value="MFS general substrate transporter like domains"/>
    <property type="match status" value="1"/>
</dbReference>
<gene>
    <name evidence="8" type="ORF">OOZ53_14200</name>
</gene>
<dbReference type="InterPro" id="IPR036259">
    <property type="entry name" value="MFS_trans_sf"/>
</dbReference>
<dbReference type="PROSITE" id="PS50850">
    <property type="entry name" value="MFS"/>
    <property type="match status" value="1"/>
</dbReference>
<feature type="transmembrane region" description="Helical" evidence="6">
    <location>
        <begin position="281"/>
        <end position="306"/>
    </location>
</feature>
<feature type="transmembrane region" description="Helical" evidence="6">
    <location>
        <begin position="217"/>
        <end position="245"/>
    </location>
</feature>
<organism evidence="8 9">
    <name type="scientific">Hoeflea poritis</name>
    <dbReference type="NCBI Taxonomy" id="2993659"/>
    <lineage>
        <taxon>Bacteria</taxon>
        <taxon>Pseudomonadati</taxon>
        <taxon>Pseudomonadota</taxon>
        <taxon>Alphaproteobacteria</taxon>
        <taxon>Hyphomicrobiales</taxon>
        <taxon>Rhizobiaceae</taxon>
        <taxon>Hoeflea</taxon>
    </lineage>
</organism>
<evidence type="ECO:0000256" key="5">
    <source>
        <dbReference type="ARBA" id="ARBA00023136"/>
    </source>
</evidence>
<evidence type="ECO:0000313" key="9">
    <source>
        <dbReference type="Proteomes" id="UP001148313"/>
    </source>
</evidence>
<comment type="caution">
    <text evidence="8">The sequence shown here is derived from an EMBL/GenBank/DDBJ whole genome shotgun (WGS) entry which is preliminary data.</text>
</comment>
<evidence type="ECO:0000256" key="3">
    <source>
        <dbReference type="ARBA" id="ARBA00022692"/>
    </source>
</evidence>